<feature type="region of interest" description="Disordered" evidence="1">
    <location>
        <begin position="255"/>
        <end position="387"/>
    </location>
</feature>
<dbReference type="Proteomes" id="UP001189429">
    <property type="component" value="Unassembled WGS sequence"/>
</dbReference>
<comment type="caution">
    <text evidence="2">The sequence shown here is derived from an EMBL/GenBank/DDBJ whole genome shotgun (WGS) entry which is preliminary data.</text>
</comment>
<feature type="compositionally biased region" description="Basic residues" evidence="1">
    <location>
        <begin position="448"/>
        <end position="457"/>
    </location>
</feature>
<feature type="compositionally biased region" description="Gly residues" evidence="1">
    <location>
        <begin position="283"/>
        <end position="292"/>
    </location>
</feature>
<protein>
    <submittedName>
        <fullName evidence="2">Uncharacterized protein</fullName>
    </submittedName>
</protein>
<dbReference type="SUPFAM" id="SSF52047">
    <property type="entry name" value="RNI-like"/>
    <property type="match status" value="1"/>
</dbReference>
<name>A0ABN9QPS7_9DINO</name>
<evidence type="ECO:0000313" key="3">
    <source>
        <dbReference type="Proteomes" id="UP001189429"/>
    </source>
</evidence>
<keyword evidence="3" id="KW-1185">Reference proteome</keyword>
<organism evidence="2 3">
    <name type="scientific">Prorocentrum cordatum</name>
    <dbReference type="NCBI Taxonomy" id="2364126"/>
    <lineage>
        <taxon>Eukaryota</taxon>
        <taxon>Sar</taxon>
        <taxon>Alveolata</taxon>
        <taxon>Dinophyceae</taxon>
        <taxon>Prorocentrales</taxon>
        <taxon>Prorocentraceae</taxon>
        <taxon>Prorocentrum</taxon>
    </lineage>
</organism>
<sequence>MYRAADGPQQVQVPWPPSRPPPGVFGVRVRQRASEAQSWCAEVDSHAHVRTVRLSLQERPDETYWALADDAAGLEQFLRQGARGLKVSLKLGALQLLGHGALGSVLRAAAQSGASVTHLDLSSNGLGDDVAEEIARFAECQDDVSLSELQLANNRISALGLAQICAALAGRQAGEGSAGGAATLRLPGPCWLDLRGNAVDRPREVARCLDELGVPTCPGARCCRQRCLVSAPVHLAGGLVPQRAARRWRSEELAEALQQISQRPPPPRVPRPPRGAWRRQGGRRGAVGGVDGRGVPSPAAPRPVAARAPRRAAHLGGTDHPGLRPAEHVGGSAGPPGSRGWRDAQGPAGVPARAVDERARAGSLRRRDRRGRDARVPGERQGDRRDACAAVTRGRSGGAGLCRRAPAFRTPRARMMLRRSLAARCPSEDPVAFTRGAPRARVASAPGFRRHWHRRGTGRAEEQEPPFPPRPSARQIGFAALCLAGL</sequence>
<feature type="compositionally biased region" description="Basic and acidic residues" evidence="1">
    <location>
        <begin position="370"/>
        <end position="387"/>
    </location>
</feature>
<feature type="region of interest" description="Disordered" evidence="1">
    <location>
        <begin position="1"/>
        <end position="22"/>
    </location>
</feature>
<dbReference type="EMBL" id="CAUYUJ010004113">
    <property type="protein sequence ID" value="CAK0808187.1"/>
    <property type="molecule type" value="Genomic_DNA"/>
</dbReference>
<gene>
    <name evidence="2" type="ORF">PCOR1329_LOCUS13852</name>
</gene>
<accession>A0ABN9QPS7</accession>
<dbReference type="Gene3D" id="3.80.10.10">
    <property type="entry name" value="Ribonuclease Inhibitor"/>
    <property type="match status" value="1"/>
</dbReference>
<evidence type="ECO:0000256" key="1">
    <source>
        <dbReference type="SAM" id="MobiDB-lite"/>
    </source>
</evidence>
<dbReference type="InterPro" id="IPR032675">
    <property type="entry name" value="LRR_dom_sf"/>
</dbReference>
<reference evidence="2" key="1">
    <citation type="submission" date="2023-10" db="EMBL/GenBank/DDBJ databases">
        <authorList>
            <person name="Chen Y."/>
            <person name="Shah S."/>
            <person name="Dougan E. K."/>
            <person name="Thang M."/>
            <person name="Chan C."/>
        </authorList>
    </citation>
    <scope>NUCLEOTIDE SEQUENCE [LARGE SCALE GENOMIC DNA]</scope>
</reference>
<proteinExistence type="predicted"/>
<feature type="compositionally biased region" description="Pro residues" evidence="1">
    <location>
        <begin position="263"/>
        <end position="273"/>
    </location>
</feature>
<evidence type="ECO:0000313" key="2">
    <source>
        <dbReference type="EMBL" id="CAK0808187.1"/>
    </source>
</evidence>
<feature type="region of interest" description="Disordered" evidence="1">
    <location>
        <begin position="436"/>
        <end position="473"/>
    </location>
</feature>